<sequence>MMVFGLLSVHCTGLQFRYKGVRFSGMARNSLTIISVLAKVIAGVIITVLPTSMTVAFVGGLEVCVFQDTFKNVVMILSWTSLAVTIWSCISLNVKVKCRHREDTDIAIAT</sequence>
<accession>A0ACC1KB01</accession>
<organism evidence="1 2">
    <name type="scientific">Coemansia linderi</name>
    <dbReference type="NCBI Taxonomy" id="2663919"/>
    <lineage>
        <taxon>Eukaryota</taxon>
        <taxon>Fungi</taxon>
        <taxon>Fungi incertae sedis</taxon>
        <taxon>Zoopagomycota</taxon>
        <taxon>Kickxellomycotina</taxon>
        <taxon>Kickxellomycetes</taxon>
        <taxon>Kickxellales</taxon>
        <taxon>Kickxellaceae</taxon>
        <taxon>Coemansia</taxon>
    </lineage>
</organism>
<name>A0ACC1KB01_9FUNG</name>
<evidence type="ECO:0000313" key="1">
    <source>
        <dbReference type="EMBL" id="KAJ2779646.1"/>
    </source>
</evidence>
<evidence type="ECO:0000313" key="2">
    <source>
        <dbReference type="Proteomes" id="UP001140066"/>
    </source>
</evidence>
<protein>
    <submittedName>
        <fullName evidence="1">Uncharacterized protein</fullName>
    </submittedName>
</protein>
<gene>
    <name evidence="1" type="ORF">GGI18_003909</name>
</gene>
<keyword evidence="2" id="KW-1185">Reference proteome</keyword>
<proteinExistence type="predicted"/>
<dbReference type="Proteomes" id="UP001140066">
    <property type="component" value="Unassembled WGS sequence"/>
</dbReference>
<feature type="non-terminal residue" evidence="1">
    <location>
        <position position="110"/>
    </location>
</feature>
<dbReference type="EMBL" id="JANBUK010001558">
    <property type="protein sequence ID" value="KAJ2779646.1"/>
    <property type="molecule type" value="Genomic_DNA"/>
</dbReference>
<reference evidence="1" key="1">
    <citation type="submission" date="2022-07" db="EMBL/GenBank/DDBJ databases">
        <title>Phylogenomic reconstructions and comparative analyses of Kickxellomycotina fungi.</title>
        <authorList>
            <person name="Reynolds N.K."/>
            <person name="Stajich J.E."/>
            <person name="Barry K."/>
            <person name="Grigoriev I.V."/>
            <person name="Crous P."/>
            <person name="Smith M.E."/>
        </authorList>
    </citation>
    <scope>NUCLEOTIDE SEQUENCE</scope>
    <source>
        <strain evidence="1">BCRC 34191</strain>
    </source>
</reference>
<comment type="caution">
    <text evidence="1">The sequence shown here is derived from an EMBL/GenBank/DDBJ whole genome shotgun (WGS) entry which is preliminary data.</text>
</comment>